<accession>A0A935UHR8</accession>
<name>A0A935UHR8_9PROT</name>
<dbReference type="PANTHER" id="PTHR35604">
    <property type="entry name" value="TRANSPOSASE INSH FOR INSERTION SEQUENCE ELEMENT IS5A-RELATED"/>
    <property type="match status" value="1"/>
</dbReference>
<gene>
    <name evidence="2" type="ORF">IPJ27_20835</name>
</gene>
<protein>
    <recommendedName>
        <fullName evidence="1">Transposase InsH N-terminal domain-containing protein</fullName>
    </recommendedName>
</protein>
<reference evidence="2 3" key="1">
    <citation type="submission" date="2020-10" db="EMBL/GenBank/DDBJ databases">
        <title>Connecting structure to function with the recovery of over 1000 high-quality activated sludge metagenome-assembled genomes encoding full-length rRNA genes using long-read sequencing.</title>
        <authorList>
            <person name="Singleton C.M."/>
            <person name="Petriglieri F."/>
            <person name="Kristensen J.M."/>
            <person name="Kirkegaard R.H."/>
            <person name="Michaelsen T.Y."/>
            <person name="Andersen M.H."/>
            <person name="Karst S.M."/>
            <person name="Dueholm M.S."/>
            <person name="Nielsen P.H."/>
            <person name="Albertsen M."/>
        </authorList>
    </citation>
    <scope>NUCLEOTIDE SEQUENCE [LARGE SCALE GENOMIC DNA]</scope>
    <source>
        <strain evidence="2">EsbW_18-Q3-R4-48_BATAC.285</strain>
    </source>
</reference>
<evidence type="ECO:0000313" key="2">
    <source>
        <dbReference type="EMBL" id="MBK7677002.1"/>
    </source>
</evidence>
<dbReference type="PANTHER" id="PTHR35604:SF2">
    <property type="entry name" value="TRANSPOSASE INSH FOR INSERTION SEQUENCE ELEMENT IS5A-RELATED"/>
    <property type="match status" value="1"/>
</dbReference>
<proteinExistence type="predicted"/>
<organism evidence="2 3">
    <name type="scientific">Candidatus Accumulibacter proximus</name>
    <dbReference type="NCBI Taxonomy" id="2954385"/>
    <lineage>
        <taxon>Bacteria</taxon>
        <taxon>Pseudomonadati</taxon>
        <taxon>Pseudomonadota</taxon>
        <taxon>Betaproteobacteria</taxon>
        <taxon>Candidatus Accumulibacter</taxon>
    </lineage>
</organism>
<feature type="domain" description="Transposase InsH N-terminal" evidence="1">
    <location>
        <begin position="16"/>
        <end position="62"/>
    </location>
</feature>
<comment type="caution">
    <text evidence="2">The sequence shown here is derived from an EMBL/GenBank/DDBJ whole genome shotgun (WGS) entry which is preliminary data.</text>
</comment>
<evidence type="ECO:0000313" key="3">
    <source>
        <dbReference type="Proteomes" id="UP000697998"/>
    </source>
</evidence>
<evidence type="ECO:0000259" key="1">
    <source>
        <dbReference type="Pfam" id="PF05598"/>
    </source>
</evidence>
<dbReference type="Pfam" id="PF05598">
    <property type="entry name" value="DUF772"/>
    <property type="match status" value="1"/>
</dbReference>
<dbReference type="InterPro" id="IPR008490">
    <property type="entry name" value="Transposase_InsH_N"/>
</dbReference>
<dbReference type="Proteomes" id="UP000697998">
    <property type="component" value="Unassembled WGS sequence"/>
</dbReference>
<dbReference type="EMBL" id="JADJMH010000030">
    <property type="protein sequence ID" value="MBK7677002.1"/>
    <property type="molecule type" value="Genomic_DNA"/>
</dbReference>
<dbReference type="AlphaFoldDB" id="A0A935UHR8"/>
<sequence>MKQISFSEVEFEGKKRTTRREVFLSEMEKVTPWAEVLEVIGPHYPKGKRGRPPVGLERMLRVKWTPKSRQESSLFKLGT</sequence>